<dbReference type="PANTHER" id="PTHR33620:SF1">
    <property type="entry name" value="UREASE ACCESSORY PROTEIN F"/>
    <property type="match status" value="1"/>
</dbReference>
<sequence>MISQLLAIWQADAAFPSGGFAFSNGLEGLAAAGDRLSSDELEAVVEAALRRRWATADRVALARAFEAANDLDAVAEIDREVEATMLAEPFRLGSRRNGAGLLAAHARIGTPGARDWQARVRAGRALGHLATTQAVVWSGAGLDRSGAVLASGYMAVSGFMTAAVRLGVIGAIAAQSTVRKLLPVVAELAATPLPGRIESFSFRLDIAATRHARGDLRLFAN</sequence>
<evidence type="ECO:0000313" key="5">
    <source>
        <dbReference type="Proteomes" id="UP001143372"/>
    </source>
</evidence>
<dbReference type="Pfam" id="PF01730">
    <property type="entry name" value="UreF"/>
    <property type="match status" value="1"/>
</dbReference>
<reference evidence="4" key="1">
    <citation type="journal article" date="2014" name="Int. J. Syst. Evol. Microbiol.">
        <title>Complete genome sequence of Corynebacterium casei LMG S-19264T (=DSM 44701T), isolated from a smear-ripened cheese.</title>
        <authorList>
            <consortium name="US DOE Joint Genome Institute (JGI-PGF)"/>
            <person name="Walter F."/>
            <person name="Albersmeier A."/>
            <person name="Kalinowski J."/>
            <person name="Ruckert C."/>
        </authorList>
    </citation>
    <scope>NUCLEOTIDE SEQUENCE</scope>
    <source>
        <strain evidence="4">VKM B-2347</strain>
    </source>
</reference>
<gene>
    <name evidence="4" type="primary">ureF1</name>
    <name evidence="3" type="synonym">ureF</name>
    <name evidence="4" type="ORF">GCM10008179_05240</name>
</gene>
<dbReference type="EMBL" id="BSFI01000002">
    <property type="protein sequence ID" value="GLK66886.1"/>
    <property type="molecule type" value="Genomic_DNA"/>
</dbReference>
<keyword evidence="3" id="KW-0963">Cytoplasm</keyword>
<name>A0A9W6IXC8_9HYPH</name>
<comment type="function">
    <text evidence="3">Required for maturation of urease via the functional incorporation of the urease nickel metallocenter.</text>
</comment>
<organism evidence="4 5">
    <name type="scientific">Hansschlegelia plantiphila</name>
    <dbReference type="NCBI Taxonomy" id="374655"/>
    <lineage>
        <taxon>Bacteria</taxon>
        <taxon>Pseudomonadati</taxon>
        <taxon>Pseudomonadota</taxon>
        <taxon>Alphaproteobacteria</taxon>
        <taxon>Hyphomicrobiales</taxon>
        <taxon>Methylopilaceae</taxon>
        <taxon>Hansschlegelia</taxon>
    </lineage>
</organism>
<dbReference type="RefSeq" id="WP_271167144.1">
    <property type="nucleotide sequence ID" value="NZ_BSFI01000002.1"/>
</dbReference>
<evidence type="ECO:0000256" key="3">
    <source>
        <dbReference type="HAMAP-Rule" id="MF_01385"/>
    </source>
</evidence>
<dbReference type="HAMAP" id="MF_01385">
    <property type="entry name" value="UreF"/>
    <property type="match status" value="1"/>
</dbReference>
<dbReference type="GO" id="GO:0016151">
    <property type="term" value="F:nickel cation binding"/>
    <property type="evidence" value="ECO:0007669"/>
    <property type="project" value="UniProtKB-UniRule"/>
</dbReference>
<dbReference type="InterPro" id="IPR002639">
    <property type="entry name" value="UreF"/>
</dbReference>
<dbReference type="Gene3D" id="1.10.4190.10">
    <property type="entry name" value="Urease accessory protein UreF"/>
    <property type="match status" value="1"/>
</dbReference>
<keyword evidence="1 3" id="KW-0996">Nickel insertion</keyword>
<keyword evidence="5" id="KW-1185">Reference proteome</keyword>
<evidence type="ECO:0000256" key="2">
    <source>
        <dbReference type="ARBA" id="ARBA00023186"/>
    </source>
</evidence>
<comment type="subcellular location">
    <subcellularLocation>
        <location evidence="3">Cytoplasm</location>
    </subcellularLocation>
</comment>
<evidence type="ECO:0000313" key="4">
    <source>
        <dbReference type="EMBL" id="GLK66886.1"/>
    </source>
</evidence>
<comment type="caution">
    <text evidence="4">The sequence shown here is derived from an EMBL/GenBank/DDBJ whole genome shotgun (WGS) entry which is preliminary data.</text>
</comment>
<accession>A0A9W6IXC8</accession>
<reference evidence="4" key="2">
    <citation type="submission" date="2023-01" db="EMBL/GenBank/DDBJ databases">
        <authorList>
            <person name="Sun Q."/>
            <person name="Evtushenko L."/>
        </authorList>
    </citation>
    <scope>NUCLEOTIDE SEQUENCE</scope>
    <source>
        <strain evidence="4">VKM B-2347</strain>
    </source>
</reference>
<dbReference type="AlphaFoldDB" id="A0A9W6IXC8"/>
<protein>
    <recommendedName>
        <fullName evidence="3">Urease accessory protein UreF</fullName>
    </recommendedName>
</protein>
<dbReference type="GO" id="GO:0005737">
    <property type="term" value="C:cytoplasm"/>
    <property type="evidence" value="ECO:0007669"/>
    <property type="project" value="UniProtKB-SubCell"/>
</dbReference>
<keyword evidence="2 3" id="KW-0143">Chaperone</keyword>
<proteinExistence type="inferred from homology"/>
<dbReference type="InterPro" id="IPR038277">
    <property type="entry name" value="UreF_sf"/>
</dbReference>
<comment type="subunit">
    <text evidence="3">UreD, UreF and UreG form a complex that acts as a GTP-hydrolysis-dependent molecular chaperone, activating the urease apoprotein by helping to assemble the nickel containing metallocenter of UreC. The UreE protein probably delivers the nickel.</text>
</comment>
<dbReference type="PIRSF" id="PIRSF009467">
    <property type="entry name" value="Ureas_acces_UreF"/>
    <property type="match status" value="1"/>
</dbReference>
<evidence type="ECO:0000256" key="1">
    <source>
        <dbReference type="ARBA" id="ARBA00022988"/>
    </source>
</evidence>
<comment type="similarity">
    <text evidence="3">Belongs to the UreF family.</text>
</comment>
<dbReference type="Proteomes" id="UP001143372">
    <property type="component" value="Unassembled WGS sequence"/>
</dbReference>
<dbReference type="PANTHER" id="PTHR33620">
    <property type="entry name" value="UREASE ACCESSORY PROTEIN F"/>
    <property type="match status" value="1"/>
</dbReference>